<gene>
    <name evidence="5" type="ORF">C0184_07810</name>
</gene>
<evidence type="ECO:0000259" key="4">
    <source>
        <dbReference type="Pfam" id="PF17210"/>
    </source>
</evidence>
<dbReference type="SUPFAM" id="SSF117074">
    <property type="entry name" value="Hypothetical protein PA1324"/>
    <property type="match status" value="1"/>
</dbReference>
<comment type="caution">
    <text evidence="5">The sequence shown here is derived from an EMBL/GenBank/DDBJ whole genome shotgun (WGS) entry which is preliminary data.</text>
</comment>
<proteinExistence type="predicted"/>
<protein>
    <recommendedName>
        <fullName evidence="4">SD-repeat containing protein B domain-containing protein</fullName>
    </recommendedName>
</protein>
<dbReference type="EMBL" id="PNIQ01000516">
    <property type="protein sequence ID" value="PMP81721.1"/>
    <property type="molecule type" value="Genomic_DNA"/>
</dbReference>
<dbReference type="Gene3D" id="2.60.40.10">
    <property type="entry name" value="Immunoglobulins"/>
    <property type="match status" value="2"/>
</dbReference>
<keyword evidence="2" id="KW-0964">Secreted</keyword>
<dbReference type="InterPro" id="IPR013783">
    <property type="entry name" value="Ig-like_fold"/>
</dbReference>
<dbReference type="Pfam" id="PF17210">
    <property type="entry name" value="SdrD_B"/>
    <property type="match status" value="1"/>
</dbReference>
<dbReference type="InterPro" id="IPR051417">
    <property type="entry name" value="SDr/BOS_complex"/>
</dbReference>
<dbReference type="Proteomes" id="UP000243376">
    <property type="component" value="Unassembled WGS sequence"/>
</dbReference>
<evidence type="ECO:0000313" key="6">
    <source>
        <dbReference type="Proteomes" id="UP000243376"/>
    </source>
</evidence>
<dbReference type="GO" id="GO:0005576">
    <property type="term" value="C:extracellular region"/>
    <property type="evidence" value="ECO:0007669"/>
    <property type="project" value="UniProtKB-SubCell"/>
</dbReference>
<reference evidence="5 6" key="1">
    <citation type="submission" date="2018-01" db="EMBL/GenBank/DDBJ databases">
        <title>Metagenomic assembled genomes from two thermal pools in the Uzon Caldera, Kamchatka, Russia.</title>
        <authorList>
            <person name="Wilkins L."/>
            <person name="Ettinger C."/>
        </authorList>
    </citation>
    <scope>NUCLEOTIDE SEQUENCE [LARGE SCALE GENOMIC DNA]</scope>
    <source>
        <strain evidence="5">ZAV-02</strain>
    </source>
</reference>
<feature type="non-terminal residue" evidence="5">
    <location>
        <position position="1"/>
    </location>
</feature>
<dbReference type="PANTHER" id="PTHR23303:SF15">
    <property type="entry name" value="COLOSSIN-A"/>
    <property type="match status" value="1"/>
</dbReference>
<dbReference type="InterPro" id="IPR033764">
    <property type="entry name" value="Sdr_B"/>
</dbReference>
<keyword evidence="3" id="KW-0732">Signal</keyword>
<accession>A0A2J6X5A9</accession>
<name>A0A2J6X5A9_9CHLR</name>
<dbReference type="AlphaFoldDB" id="A0A2J6X5A9"/>
<organism evidence="5 6">
    <name type="scientific">Chloroflexus aggregans</name>
    <dbReference type="NCBI Taxonomy" id="152260"/>
    <lineage>
        <taxon>Bacteria</taxon>
        <taxon>Bacillati</taxon>
        <taxon>Chloroflexota</taxon>
        <taxon>Chloroflexia</taxon>
        <taxon>Chloroflexales</taxon>
        <taxon>Chloroflexineae</taxon>
        <taxon>Chloroflexaceae</taxon>
        <taxon>Chloroflexus</taxon>
    </lineage>
</organism>
<comment type="subcellular location">
    <subcellularLocation>
        <location evidence="1">Secreted</location>
    </subcellularLocation>
</comment>
<feature type="domain" description="SD-repeat containing protein B" evidence="4">
    <location>
        <begin position="1"/>
        <end position="99"/>
    </location>
</feature>
<evidence type="ECO:0000256" key="3">
    <source>
        <dbReference type="ARBA" id="ARBA00022729"/>
    </source>
</evidence>
<evidence type="ECO:0000256" key="2">
    <source>
        <dbReference type="ARBA" id="ARBA00022525"/>
    </source>
</evidence>
<evidence type="ECO:0000313" key="5">
    <source>
        <dbReference type="EMBL" id="PMP81721.1"/>
    </source>
</evidence>
<sequence length="219" mass="24042">NGIAESGEEGVSGVTVRLYRADGTLVDTVVTDSNGRYLFTNLPPGSYYLEFELPGGWVFSPPMQGGDRGQDSDVDPNTQRTAIFTLGYSATDLSWWAGIHQPVPPTAITLLSFTAERQNNGVLLRWVTGSERDTLGFVILRSTSDNRADAVQLFTTPIPARGSAGGGESYQWFDRTARPDVSYHYWLVEIEAGGGRNEFALHSPVLQSIYRLLIPVILR</sequence>
<evidence type="ECO:0000256" key="1">
    <source>
        <dbReference type="ARBA" id="ARBA00004613"/>
    </source>
</evidence>
<dbReference type="PANTHER" id="PTHR23303">
    <property type="entry name" value="CARBOXYPEPTIDASE REGULATORY REGION-CONTAINING"/>
    <property type="match status" value="1"/>
</dbReference>